<dbReference type="EMBL" id="AP031322">
    <property type="protein sequence ID" value="BFH72344.1"/>
    <property type="molecule type" value="Genomic_DNA"/>
</dbReference>
<dbReference type="RefSeq" id="WP_369610576.1">
    <property type="nucleotide sequence ID" value="NZ_AP031322.1"/>
</dbReference>
<dbReference type="GO" id="GO:0008757">
    <property type="term" value="F:S-adenosylmethionine-dependent methyltransferase activity"/>
    <property type="evidence" value="ECO:0007669"/>
    <property type="project" value="InterPro"/>
</dbReference>
<gene>
    <name evidence="2" type="ORF">SJAV_02880</name>
</gene>
<protein>
    <submittedName>
        <fullName evidence="2">Methyltransferase domain-containing protein</fullName>
    </submittedName>
</protein>
<keyword evidence="2" id="KW-0489">Methyltransferase</keyword>
<dbReference type="Pfam" id="PF08241">
    <property type="entry name" value="Methyltransf_11"/>
    <property type="match status" value="1"/>
</dbReference>
<dbReference type="GeneID" id="92353218"/>
<evidence type="ECO:0000313" key="2">
    <source>
        <dbReference type="EMBL" id="BFH72344.1"/>
    </source>
</evidence>
<evidence type="ECO:0000259" key="1">
    <source>
        <dbReference type="Pfam" id="PF08241"/>
    </source>
</evidence>
<accession>A0AAT9GNI7</accession>
<dbReference type="CDD" id="cd02440">
    <property type="entry name" value="AdoMet_MTases"/>
    <property type="match status" value="1"/>
</dbReference>
<dbReference type="KEGG" id="sjv:SJAV_02880"/>
<feature type="domain" description="Methyltransferase type 11" evidence="1">
    <location>
        <begin position="39"/>
        <end position="137"/>
    </location>
</feature>
<organism evidence="2">
    <name type="scientific">Sulfurisphaera javensis</name>
    <dbReference type="NCBI Taxonomy" id="2049879"/>
    <lineage>
        <taxon>Archaea</taxon>
        <taxon>Thermoproteota</taxon>
        <taxon>Thermoprotei</taxon>
        <taxon>Sulfolobales</taxon>
        <taxon>Sulfolobaceae</taxon>
        <taxon>Sulfurisphaera</taxon>
    </lineage>
</organism>
<dbReference type="InterPro" id="IPR013216">
    <property type="entry name" value="Methyltransf_11"/>
</dbReference>
<keyword evidence="2" id="KW-0808">Transferase</keyword>
<dbReference type="SUPFAM" id="SSF53335">
    <property type="entry name" value="S-adenosyl-L-methionine-dependent methyltransferases"/>
    <property type="match status" value="1"/>
</dbReference>
<dbReference type="GO" id="GO:0032259">
    <property type="term" value="P:methylation"/>
    <property type="evidence" value="ECO:0007669"/>
    <property type="project" value="UniProtKB-KW"/>
</dbReference>
<reference evidence="2" key="1">
    <citation type="submission" date="2024-03" db="EMBL/GenBank/DDBJ databases">
        <title>Complete genome sequence of Sulfurisphaera javensis strain KD-1.</title>
        <authorList>
            <person name="Sakai H."/>
            <person name="Nur N."/>
            <person name="Suwanto A."/>
            <person name="Kurosawa N."/>
        </authorList>
    </citation>
    <scope>NUCLEOTIDE SEQUENCE</scope>
    <source>
        <strain evidence="2">KD-1</strain>
    </source>
</reference>
<name>A0AAT9GNI7_9CREN</name>
<dbReference type="InterPro" id="IPR029063">
    <property type="entry name" value="SAM-dependent_MTases_sf"/>
</dbReference>
<dbReference type="AlphaFoldDB" id="A0AAT9GNI7"/>
<dbReference type="Gene3D" id="3.40.50.150">
    <property type="entry name" value="Vaccinia Virus protein VP39"/>
    <property type="match status" value="1"/>
</dbReference>
<sequence>MIDPNDFAPILRMGITIDEEIFIAKKIANLLKGERGKILDYACGNCLIPIFLSLSLNNEIYATDDWKQFDKKKAEELISKYRSNVRLFYGLEKTPFPDSYFDLIYSVLYFYNLKRDRVKNHVQEINRILKSKGKFLVVDIISVRGKVKKELEEIQYSLSNYEEANGLFFSLWQKS</sequence>
<proteinExistence type="predicted"/>